<evidence type="ECO:0000313" key="3">
    <source>
        <dbReference type="RefSeq" id="XP_032833103.1"/>
    </source>
</evidence>
<evidence type="ECO:0000313" key="2">
    <source>
        <dbReference type="Proteomes" id="UP001318040"/>
    </source>
</evidence>
<dbReference type="KEGG" id="pmrn:116955881"/>
<dbReference type="RefSeq" id="XP_032833119.1">
    <property type="nucleotide sequence ID" value="XM_032977228.1"/>
</dbReference>
<dbReference type="RefSeq" id="XP_032833129.1">
    <property type="nucleotide sequence ID" value="XM_032977238.1"/>
</dbReference>
<sequence length="339" mass="37840">MAHYDEVDKKFRDAAGKTRASVEKVCTLTDQIYYDLKSLMKYMHVSQGSLCIELLPEVHAFSLKCQDAKNSAEFLKGSMEITFQHLFQVRKITLKHTFEMSVNEFRSEVADILASLGDIINKHDQVIKYISERICEVGKLASENKKITTHGRLAIMSADASGQAGHRKTGIQGTQSGEYIAGSQGSDGKQGKINGGKRNKTEICGAGVKDDKLSEGTSNQKVTAVKSDSSVFARVKSFGNNFFQNNNENKHNSTKHPGYAMPENNEVVISTQDKELMLKFEEFVKHLHKNKTSLQQVKWDVDDLNTFVNGIDKMTNAEVTPPITITDTRESNHSKDQNI</sequence>
<name>A0AAJ7UAY4_PETMA</name>
<proteinExistence type="predicted"/>
<protein>
    <submittedName>
        <fullName evidence="3 4">Uncharacterized protein LOC116955881</fullName>
    </submittedName>
</protein>
<dbReference type="AlphaFoldDB" id="A0AAJ7UAY4"/>
<dbReference type="RefSeq" id="XP_032833103.1">
    <property type="nucleotide sequence ID" value="XM_032977212.1"/>
</dbReference>
<feature type="region of interest" description="Disordered" evidence="1">
    <location>
        <begin position="179"/>
        <end position="198"/>
    </location>
</feature>
<evidence type="ECO:0000313" key="4">
    <source>
        <dbReference type="RefSeq" id="XP_032833111.1"/>
    </source>
</evidence>
<evidence type="ECO:0000256" key="1">
    <source>
        <dbReference type="SAM" id="MobiDB-lite"/>
    </source>
</evidence>
<accession>A0AAJ7UAY4</accession>
<reference evidence="3 4" key="1">
    <citation type="submission" date="2025-04" db="UniProtKB">
        <authorList>
            <consortium name="RefSeq"/>
        </authorList>
    </citation>
    <scope>IDENTIFICATION</scope>
    <source>
        <tissue evidence="3 4">Sperm</tissue>
    </source>
</reference>
<gene>
    <name evidence="3 4 5 6" type="primary">LOC116955881</name>
</gene>
<dbReference type="Proteomes" id="UP001318040">
    <property type="component" value="Chromosome 3"/>
</dbReference>
<evidence type="ECO:0000313" key="6">
    <source>
        <dbReference type="RefSeq" id="XP_032833129.1"/>
    </source>
</evidence>
<dbReference type="RefSeq" id="XP_032833111.1">
    <property type="nucleotide sequence ID" value="XM_032977220.1"/>
</dbReference>
<evidence type="ECO:0000313" key="5">
    <source>
        <dbReference type="RefSeq" id="XP_032833119.1"/>
    </source>
</evidence>
<keyword evidence="2" id="KW-1185">Reference proteome</keyword>
<organism evidence="2 4">
    <name type="scientific">Petromyzon marinus</name>
    <name type="common">Sea lamprey</name>
    <dbReference type="NCBI Taxonomy" id="7757"/>
    <lineage>
        <taxon>Eukaryota</taxon>
        <taxon>Metazoa</taxon>
        <taxon>Chordata</taxon>
        <taxon>Craniata</taxon>
        <taxon>Vertebrata</taxon>
        <taxon>Cyclostomata</taxon>
        <taxon>Hyperoartia</taxon>
        <taxon>Petromyzontiformes</taxon>
        <taxon>Petromyzontidae</taxon>
        <taxon>Petromyzon</taxon>
    </lineage>
</organism>